<evidence type="ECO:0008006" key="20">
    <source>
        <dbReference type="Google" id="ProtNLM"/>
    </source>
</evidence>
<dbReference type="GO" id="GO:0016301">
    <property type="term" value="F:kinase activity"/>
    <property type="evidence" value="ECO:0007669"/>
    <property type="project" value="UniProtKB-KW"/>
</dbReference>
<evidence type="ECO:0000313" key="19">
    <source>
        <dbReference type="Proteomes" id="UP000035057"/>
    </source>
</evidence>
<evidence type="ECO:0000259" key="17">
    <source>
        <dbReference type="PROSITE" id="PS50887"/>
    </source>
</evidence>
<dbReference type="PANTHER" id="PTHR44757">
    <property type="entry name" value="DIGUANYLATE CYCLASE DGCP"/>
    <property type="match status" value="1"/>
</dbReference>
<dbReference type="Gene3D" id="3.30.70.270">
    <property type="match status" value="1"/>
</dbReference>
<keyword evidence="7" id="KW-0547">Nucleotide-binding</keyword>
<evidence type="ECO:0000259" key="14">
    <source>
        <dbReference type="PROSITE" id="PS50112"/>
    </source>
</evidence>
<feature type="domain" description="PAS" evidence="14">
    <location>
        <begin position="491"/>
        <end position="527"/>
    </location>
</feature>
<dbReference type="PROSITE" id="PS50885">
    <property type="entry name" value="HAMP"/>
    <property type="match status" value="1"/>
</dbReference>
<name>A0A072NA66_9GAMM</name>
<dbReference type="SUPFAM" id="SSF103190">
    <property type="entry name" value="Sensory domain-like"/>
    <property type="match status" value="1"/>
</dbReference>
<accession>A0A072NA66</accession>
<evidence type="ECO:0000259" key="16">
    <source>
        <dbReference type="PROSITE" id="PS50885"/>
    </source>
</evidence>
<dbReference type="PROSITE" id="PS50887">
    <property type="entry name" value="GGDEF"/>
    <property type="match status" value="1"/>
</dbReference>
<dbReference type="GO" id="GO:0005524">
    <property type="term" value="F:ATP binding"/>
    <property type="evidence" value="ECO:0007669"/>
    <property type="project" value="UniProtKB-KW"/>
</dbReference>
<keyword evidence="19" id="KW-1185">Reference proteome</keyword>
<keyword evidence="12 13" id="KW-0472">Membrane</keyword>
<dbReference type="SUPFAM" id="SSF55785">
    <property type="entry name" value="PYP-like sensor domain (PAS domain)"/>
    <property type="match status" value="2"/>
</dbReference>
<dbReference type="InterPro" id="IPR000700">
    <property type="entry name" value="PAS-assoc_C"/>
</dbReference>
<feature type="domain" description="GGDEF" evidence="17">
    <location>
        <begin position="646"/>
        <end position="779"/>
    </location>
</feature>
<evidence type="ECO:0000259" key="15">
    <source>
        <dbReference type="PROSITE" id="PS50113"/>
    </source>
</evidence>
<dbReference type="CDD" id="cd00130">
    <property type="entry name" value="PAS"/>
    <property type="match status" value="2"/>
</dbReference>
<evidence type="ECO:0000256" key="7">
    <source>
        <dbReference type="ARBA" id="ARBA00022741"/>
    </source>
</evidence>
<dbReference type="Proteomes" id="UP000035057">
    <property type="component" value="Unassembled WGS sequence"/>
</dbReference>
<evidence type="ECO:0000256" key="13">
    <source>
        <dbReference type="SAM" id="Phobius"/>
    </source>
</evidence>
<keyword evidence="10 13" id="KW-1133">Transmembrane helix</keyword>
<evidence type="ECO:0000256" key="1">
    <source>
        <dbReference type="ARBA" id="ARBA00001946"/>
    </source>
</evidence>
<evidence type="ECO:0000256" key="12">
    <source>
        <dbReference type="ARBA" id="ARBA00023136"/>
    </source>
</evidence>
<evidence type="ECO:0000256" key="2">
    <source>
        <dbReference type="ARBA" id="ARBA00004651"/>
    </source>
</evidence>
<evidence type="ECO:0000256" key="11">
    <source>
        <dbReference type="ARBA" id="ARBA00023012"/>
    </source>
</evidence>
<dbReference type="Pfam" id="PF00990">
    <property type="entry name" value="GGDEF"/>
    <property type="match status" value="1"/>
</dbReference>
<evidence type="ECO:0000256" key="9">
    <source>
        <dbReference type="ARBA" id="ARBA00022840"/>
    </source>
</evidence>
<dbReference type="GO" id="GO:0006355">
    <property type="term" value="P:regulation of DNA-templated transcription"/>
    <property type="evidence" value="ECO:0007669"/>
    <property type="project" value="InterPro"/>
</dbReference>
<keyword evidence="9" id="KW-0067">ATP-binding</keyword>
<keyword evidence="8" id="KW-0418">Kinase</keyword>
<dbReference type="EMBL" id="ANIE01000009">
    <property type="protein sequence ID" value="KEF29945.1"/>
    <property type="molecule type" value="Genomic_DNA"/>
</dbReference>
<dbReference type="Pfam" id="PF02743">
    <property type="entry name" value="dCache_1"/>
    <property type="match status" value="1"/>
</dbReference>
<dbReference type="CDD" id="cd18774">
    <property type="entry name" value="PDC2_HK_sensor"/>
    <property type="match status" value="1"/>
</dbReference>
<dbReference type="SMART" id="SM00267">
    <property type="entry name" value="GGDEF"/>
    <property type="match status" value="1"/>
</dbReference>
<dbReference type="CDD" id="cd12914">
    <property type="entry name" value="PDC1_DGC_like"/>
    <property type="match status" value="1"/>
</dbReference>
<dbReference type="SUPFAM" id="SSF55073">
    <property type="entry name" value="Nucleotide cyclase"/>
    <property type="match status" value="1"/>
</dbReference>
<dbReference type="InterPro" id="IPR000160">
    <property type="entry name" value="GGDEF_dom"/>
</dbReference>
<keyword evidence="3" id="KW-1003">Cell membrane</keyword>
<dbReference type="InterPro" id="IPR052155">
    <property type="entry name" value="Biofilm_reg_signaling"/>
</dbReference>
<dbReference type="NCBIfam" id="TIGR00229">
    <property type="entry name" value="sensory_box"/>
    <property type="match status" value="2"/>
</dbReference>
<proteinExistence type="predicted"/>
<dbReference type="PATRIC" id="fig|1137280.3.peg.2937"/>
<dbReference type="PANTHER" id="PTHR44757:SF2">
    <property type="entry name" value="BIOFILM ARCHITECTURE MAINTENANCE PROTEIN MBAA"/>
    <property type="match status" value="1"/>
</dbReference>
<feature type="transmembrane region" description="Helical" evidence="13">
    <location>
        <begin position="14"/>
        <end position="36"/>
    </location>
</feature>
<evidence type="ECO:0000256" key="4">
    <source>
        <dbReference type="ARBA" id="ARBA00022553"/>
    </source>
</evidence>
<gene>
    <name evidence="18" type="ORF">D777_03121</name>
</gene>
<dbReference type="SMART" id="SM00091">
    <property type="entry name" value="PAS"/>
    <property type="match status" value="2"/>
</dbReference>
<dbReference type="CDD" id="cd01949">
    <property type="entry name" value="GGDEF"/>
    <property type="match status" value="1"/>
</dbReference>
<feature type="domain" description="PAS" evidence="14">
    <location>
        <begin position="365"/>
        <end position="435"/>
    </location>
</feature>
<keyword evidence="5" id="KW-0808">Transferase</keyword>
<keyword evidence="11" id="KW-0902">Two-component regulatory system</keyword>
<reference evidence="18 19" key="1">
    <citation type="submission" date="2012-12" db="EMBL/GenBank/DDBJ databases">
        <title>Genome assembly of Marinobacter sp. AK21.</title>
        <authorList>
            <person name="Khatri I."/>
            <person name="Kumar R."/>
            <person name="Vaidya B."/>
            <person name="Subramanian S."/>
            <person name="Pinnaka A."/>
        </authorList>
    </citation>
    <scope>NUCLEOTIDE SEQUENCE [LARGE SCALE GENOMIC DNA]</scope>
    <source>
        <strain evidence="18 19">AK21</strain>
    </source>
</reference>
<keyword evidence="4" id="KW-0597">Phosphoprotein</keyword>
<dbReference type="GO" id="GO:0005886">
    <property type="term" value="C:plasma membrane"/>
    <property type="evidence" value="ECO:0007669"/>
    <property type="project" value="UniProtKB-SubCell"/>
</dbReference>
<comment type="caution">
    <text evidence="18">The sequence shown here is derived from an EMBL/GenBank/DDBJ whole genome shotgun (WGS) entry which is preliminary data.</text>
</comment>
<evidence type="ECO:0000256" key="5">
    <source>
        <dbReference type="ARBA" id="ARBA00022679"/>
    </source>
</evidence>
<evidence type="ECO:0000313" key="18">
    <source>
        <dbReference type="EMBL" id="KEF29945.1"/>
    </source>
</evidence>
<dbReference type="InterPro" id="IPR000014">
    <property type="entry name" value="PAS"/>
</dbReference>
<dbReference type="PROSITE" id="PS50112">
    <property type="entry name" value="PAS"/>
    <property type="match status" value="2"/>
</dbReference>
<dbReference type="NCBIfam" id="TIGR00254">
    <property type="entry name" value="GGDEF"/>
    <property type="match status" value="1"/>
</dbReference>
<dbReference type="GO" id="GO:0000160">
    <property type="term" value="P:phosphorelay signal transduction system"/>
    <property type="evidence" value="ECO:0007669"/>
    <property type="project" value="UniProtKB-KW"/>
</dbReference>
<dbReference type="Gene3D" id="3.30.450.20">
    <property type="entry name" value="PAS domain"/>
    <property type="match status" value="3"/>
</dbReference>
<evidence type="ECO:0000256" key="6">
    <source>
        <dbReference type="ARBA" id="ARBA00022692"/>
    </source>
</evidence>
<dbReference type="RefSeq" id="WP_227501789.1">
    <property type="nucleotide sequence ID" value="NZ_ANIE01000009.1"/>
</dbReference>
<dbReference type="InterPro" id="IPR033479">
    <property type="entry name" value="dCache_1"/>
</dbReference>
<sequence length="787" mass="87062">MVIKRWFGSLVNRAVALVVFVILLSALVVTVVGSWLSRGELEQQARQQVATMTQIVAGELDEKLARRLEILNHVAQSFTMDARAFESRARVLVQQQTALQHLFDGVYLMDADGNVIAEFPEEYQLVGQNVSHRDYFKDASNFNTPVISAPYASLYRDKPAVMIAAPVFNHSHRFIGMIGGAIMLDGEQFLKEFASIRIGATGYLSVSTRAGTTLAHGGTGEVMVPVRVENPILRDAMSGFEGTMRAKGVDGSATIVSVQQMAQVPWFVAAIWPTREAFAPMTRMADAFVWTLLGVIVVLAPLALLIFRRLMRPLATLGDEINERHLGVRTTPVSVAGGREIRHVAQIFNTVMDERDEVLGSLAEREAFFRSLTQSAPIGIVQTDVLGRIEFVNPAYELLIGRPASELQHTYLINSIYSEDRDLALSGWQQSLQQHEVFRGRFRLLSRADGQLIWGDVMTSVIETSDKALGTITVVRDITRELETEQALREEQRRAESILGVLQEGVLMVDVEGRIRYANEAACHFLGNGDGDCMQSNFFDQVEIKDDDQSLAQADFLAGDDVDSLYVTLSNAGGEVFDIDLTMLHVRQGSHDERMVFVLRDDSERRREEERLSWEATHDSLTQLVNRRAFNAALSKCLSDAPRQKARSVLMLIDLDYFKPVNDEGGHLLGDDLLRRLADLFMVSVRQSDIVARLGGDEFGIILPACGLEHAQALAEKIRAGVEALRIEQDGRSFGVTASIGVTEMTVQDSGTREIVSRADEGAYIAKSRGRNMVIVVPAPPDAQSPG</sequence>
<evidence type="ECO:0000256" key="8">
    <source>
        <dbReference type="ARBA" id="ARBA00022777"/>
    </source>
</evidence>
<dbReference type="Pfam" id="PF00989">
    <property type="entry name" value="PAS"/>
    <property type="match status" value="2"/>
</dbReference>
<dbReference type="FunFam" id="3.30.70.270:FF:000001">
    <property type="entry name" value="Diguanylate cyclase domain protein"/>
    <property type="match status" value="1"/>
</dbReference>
<keyword evidence="6 13" id="KW-0812">Transmembrane</keyword>
<protein>
    <recommendedName>
        <fullName evidence="20">Diguanylate cyclase</fullName>
    </recommendedName>
</protein>
<dbReference type="PROSITE" id="PS50113">
    <property type="entry name" value="PAC"/>
    <property type="match status" value="1"/>
</dbReference>
<dbReference type="InterPro" id="IPR003660">
    <property type="entry name" value="HAMP_dom"/>
</dbReference>
<dbReference type="InterPro" id="IPR035965">
    <property type="entry name" value="PAS-like_dom_sf"/>
</dbReference>
<feature type="domain" description="HAMP" evidence="16">
    <location>
        <begin position="308"/>
        <end position="360"/>
    </location>
</feature>
<dbReference type="Gene3D" id="6.10.340.10">
    <property type="match status" value="1"/>
</dbReference>
<dbReference type="InterPro" id="IPR013767">
    <property type="entry name" value="PAS_fold"/>
</dbReference>
<feature type="domain" description="PAC" evidence="15">
    <location>
        <begin position="438"/>
        <end position="490"/>
    </location>
</feature>
<comment type="cofactor">
    <cofactor evidence="1">
        <name>Mg(2+)</name>
        <dbReference type="ChEBI" id="CHEBI:18420"/>
    </cofactor>
</comment>
<dbReference type="InterPro" id="IPR029787">
    <property type="entry name" value="Nucleotide_cyclase"/>
</dbReference>
<comment type="subcellular location">
    <subcellularLocation>
        <location evidence="2">Cell membrane</location>
        <topology evidence="2">Multi-pass membrane protein</topology>
    </subcellularLocation>
</comment>
<feature type="transmembrane region" description="Helical" evidence="13">
    <location>
        <begin position="287"/>
        <end position="307"/>
    </location>
</feature>
<evidence type="ECO:0000256" key="10">
    <source>
        <dbReference type="ARBA" id="ARBA00022989"/>
    </source>
</evidence>
<dbReference type="AlphaFoldDB" id="A0A072NA66"/>
<dbReference type="InterPro" id="IPR043128">
    <property type="entry name" value="Rev_trsase/Diguanyl_cyclase"/>
</dbReference>
<dbReference type="InterPro" id="IPR029151">
    <property type="entry name" value="Sensor-like_sf"/>
</dbReference>
<dbReference type="STRING" id="1137280.D777_03121"/>
<evidence type="ECO:0000256" key="3">
    <source>
        <dbReference type="ARBA" id="ARBA00022475"/>
    </source>
</evidence>
<organism evidence="18 19">
    <name type="scientific">Marinobacter nitratireducens</name>
    <dbReference type="NCBI Taxonomy" id="1137280"/>
    <lineage>
        <taxon>Bacteria</taxon>
        <taxon>Pseudomonadati</taxon>
        <taxon>Pseudomonadota</taxon>
        <taxon>Gammaproteobacteria</taxon>
        <taxon>Pseudomonadales</taxon>
        <taxon>Marinobacteraceae</taxon>
        <taxon>Marinobacter</taxon>
    </lineage>
</organism>